<reference evidence="4 5" key="1">
    <citation type="submission" date="2020-02" db="EMBL/GenBank/DDBJ databases">
        <title>Genome analysis of Thermosulfuriphilus ammonigenes ST65T, an anaerobic thermophilic chemolithoautotrophic bacterium isolated from a deep-sea hydrothermal vent.</title>
        <authorList>
            <person name="Slobodkina G."/>
            <person name="Allioux M."/>
            <person name="Merkel A."/>
            <person name="Alain K."/>
            <person name="Jebbar M."/>
            <person name="Slobodkin A."/>
        </authorList>
    </citation>
    <scope>NUCLEOTIDE SEQUENCE [LARGE SCALE GENOMIC DNA]</scope>
    <source>
        <strain evidence="4 5">ST65</strain>
    </source>
</reference>
<dbReference type="EMBL" id="CP048877">
    <property type="protein sequence ID" value="QIJ71059.1"/>
    <property type="molecule type" value="Genomic_DNA"/>
</dbReference>
<dbReference type="InterPro" id="IPR017900">
    <property type="entry name" value="4Fe4S_Fe_S_CS"/>
</dbReference>
<dbReference type="InterPro" id="IPR017896">
    <property type="entry name" value="4Fe4S_Fe-S-bd"/>
</dbReference>
<dbReference type="SUPFAM" id="SSF54862">
    <property type="entry name" value="4Fe-4S ferredoxins"/>
    <property type="match status" value="1"/>
</dbReference>
<keyword evidence="5" id="KW-1185">Reference proteome</keyword>
<keyword evidence="2" id="KW-0408">Iron</keyword>
<protein>
    <submittedName>
        <fullName evidence="4">4Fe-4S dicluster domain-containing protein</fullName>
    </submittedName>
</protein>
<dbReference type="PROSITE" id="PS00198">
    <property type="entry name" value="4FE4S_FER_1"/>
    <property type="match status" value="2"/>
</dbReference>
<dbReference type="GO" id="GO:0005886">
    <property type="term" value="C:plasma membrane"/>
    <property type="evidence" value="ECO:0007669"/>
    <property type="project" value="TreeGrafter"/>
</dbReference>
<accession>A0A6G7PTQ0</accession>
<evidence type="ECO:0000256" key="2">
    <source>
        <dbReference type="ARBA" id="ARBA00023004"/>
    </source>
</evidence>
<dbReference type="Pfam" id="PF13183">
    <property type="entry name" value="Fer4_8"/>
    <property type="match status" value="1"/>
</dbReference>
<evidence type="ECO:0000256" key="1">
    <source>
        <dbReference type="ARBA" id="ARBA00022723"/>
    </source>
</evidence>
<dbReference type="KEGG" id="tav:G4V39_01675"/>
<dbReference type="RefSeq" id="WP_166031281.1">
    <property type="nucleotide sequence ID" value="NZ_CP048877.1"/>
</dbReference>
<evidence type="ECO:0000256" key="3">
    <source>
        <dbReference type="ARBA" id="ARBA00023014"/>
    </source>
</evidence>
<dbReference type="Pfam" id="PF13187">
    <property type="entry name" value="Fer4_9"/>
    <property type="match status" value="1"/>
</dbReference>
<dbReference type="PANTHER" id="PTHR43255:SF2">
    <property type="entry name" value="HETERODISULFIDE REDUCTASE RELATED PROTEIN"/>
    <property type="match status" value="1"/>
</dbReference>
<dbReference type="AlphaFoldDB" id="A0A6G7PTQ0"/>
<name>A0A6G7PTQ0_9BACT</name>
<dbReference type="Gene3D" id="3.30.70.20">
    <property type="match status" value="2"/>
</dbReference>
<dbReference type="PANTHER" id="PTHR43255">
    <property type="entry name" value="IRON-SULFUR-BINDING OXIDOREDUCTASE FADF-RELATED-RELATED"/>
    <property type="match status" value="1"/>
</dbReference>
<dbReference type="InterPro" id="IPR009051">
    <property type="entry name" value="Helical_ferredxn"/>
</dbReference>
<organism evidence="4 5">
    <name type="scientific">Thermosulfuriphilus ammonigenes</name>
    <dbReference type="NCBI Taxonomy" id="1936021"/>
    <lineage>
        <taxon>Bacteria</taxon>
        <taxon>Pseudomonadati</taxon>
        <taxon>Thermodesulfobacteriota</taxon>
        <taxon>Thermodesulfobacteria</taxon>
        <taxon>Thermodesulfobacteriales</taxon>
        <taxon>Thermodesulfobacteriaceae</taxon>
        <taxon>Thermosulfuriphilus</taxon>
    </lineage>
</organism>
<gene>
    <name evidence="4" type="ORF">G4V39_01675</name>
</gene>
<keyword evidence="1" id="KW-0479">Metal-binding</keyword>
<sequence>MTIAPKELKKDFLRELASIPGGEAAAYCFTCGACSGICPVSRASQGFDPRKIVHMVSLGLEEQLVAGEMIWECSQCESCLPVCPQEVAPAKVIAALREMARRRGLVTKERLFEWGKLAVVDPEHCVACLTCVRVCPFGAPRVVKDGYAVIDEKLCRACGICVIECPAQTIKLKKAPEETVGQFQDA</sequence>
<dbReference type="GO" id="GO:0046872">
    <property type="term" value="F:metal ion binding"/>
    <property type="evidence" value="ECO:0007669"/>
    <property type="project" value="UniProtKB-KW"/>
</dbReference>
<dbReference type="Proteomes" id="UP000502179">
    <property type="component" value="Chromosome"/>
</dbReference>
<dbReference type="InterPro" id="IPR051460">
    <property type="entry name" value="HdrC_iron-sulfur_subunit"/>
</dbReference>
<dbReference type="Gene3D" id="1.10.1060.10">
    <property type="entry name" value="Alpha-helical ferredoxin"/>
    <property type="match status" value="1"/>
</dbReference>
<evidence type="ECO:0000313" key="5">
    <source>
        <dbReference type="Proteomes" id="UP000502179"/>
    </source>
</evidence>
<evidence type="ECO:0000313" key="4">
    <source>
        <dbReference type="EMBL" id="QIJ71059.1"/>
    </source>
</evidence>
<proteinExistence type="predicted"/>
<dbReference type="PROSITE" id="PS51379">
    <property type="entry name" value="4FE4S_FER_2"/>
    <property type="match status" value="2"/>
</dbReference>
<dbReference type="GO" id="GO:0051536">
    <property type="term" value="F:iron-sulfur cluster binding"/>
    <property type="evidence" value="ECO:0007669"/>
    <property type="project" value="UniProtKB-KW"/>
</dbReference>
<keyword evidence="3" id="KW-0411">Iron-sulfur</keyword>